<feature type="transmembrane region" description="Helical" evidence="7">
    <location>
        <begin position="319"/>
        <end position="339"/>
    </location>
</feature>
<dbReference type="PANTHER" id="PTHR10877">
    <property type="entry name" value="POLYCYSTIN FAMILY MEMBER"/>
    <property type="match status" value="1"/>
</dbReference>
<reference evidence="9" key="1">
    <citation type="submission" date="2021-02" db="EMBL/GenBank/DDBJ databases">
        <authorList>
            <person name="Palmer J.M."/>
        </authorList>
    </citation>
    <scope>NUCLEOTIDE SEQUENCE</scope>
    <source>
        <strain evidence="9">SCRP734</strain>
    </source>
</reference>
<feature type="compositionally biased region" description="Basic and acidic residues" evidence="6">
    <location>
        <begin position="1285"/>
        <end position="1301"/>
    </location>
</feature>
<feature type="transmembrane region" description="Helical" evidence="7">
    <location>
        <begin position="379"/>
        <end position="406"/>
    </location>
</feature>
<evidence type="ECO:0000259" key="8">
    <source>
        <dbReference type="Pfam" id="PF08016"/>
    </source>
</evidence>
<keyword evidence="5" id="KW-0175">Coiled coil</keyword>
<evidence type="ECO:0000256" key="4">
    <source>
        <dbReference type="ARBA" id="ARBA00023136"/>
    </source>
</evidence>
<evidence type="ECO:0000256" key="7">
    <source>
        <dbReference type="SAM" id="Phobius"/>
    </source>
</evidence>
<feature type="compositionally biased region" description="Polar residues" evidence="6">
    <location>
        <begin position="1273"/>
        <end position="1282"/>
    </location>
</feature>
<dbReference type="OrthoDB" id="547680at2759"/>
<feature type="region of interest" description="Disordered" evidence="6">
    <location>
        <begin position="1"/>
        <end position="25"/>
    </location>
</feature>
<feature type="compositionally biased region" description="Basic and acidic residues" evidence="6">
    <location>
        <begin position="1356"/>
        <end position="1370"/>
    </location>
</feature>
<dbReference type="EMBL" id="JAGDFM010000032">
    <property type="protein sequence ID" value="KAG7390440.1"/>
    <property type="molecule type" value="Genomic_DNA"/>
</dbReference>
<gene>
    <name evidence="9" type="ORF">PHYPSEUDO_007963</name>
</gene>
<feature type="transmembrane region" description="Helical" evidence="7">
    <location>
        <begin position="446"/>
        <end position="468"/>
    </location>
</feature>
<feature type="region of interest" description="Disordered" evidence="6">
    <location>
        <begin position="1486"/>
        <end position="1516"/>
    </location>
</feature>
<keyword evidence="3 7" id="KW-1133">Transmembrane helix</keyword>
<comment type="caution">
    <text evidence="9">The sequence shown here is derived from an EMBL/GenBank/DDBJ whole genome shotgun (WGS) entry which is preliminary data.</text>
</comment>
<evidence type="ECO:0000256" key="3">
    <source>
        <dbReference type="ARBA" id="ARBA00022989"/>
    </source>
</evidence>
<feature type="domain" description="Polycystin cation channel PKD1/PKD2" evidence="8">
    <location>
        <begin position="436"/>
        <end position="574"/>
    </location>
</feature>
<feature type="region of interest" description="Disordered" evidence="6">
    <location>
        <begin position="1816"/>
        <end position="1837"/>
    </location>
</feature>
<feature type="coiled-coil region" evidence="5">
    <location>
        <begin position="744"/>
        <end position="774"/>
    </location>
</feature>
<dbReference type="InterPro" id="IPR013122">
    <property type="entry name" value="PKD1_2_channel"/>
</dbReference>
<feature type="region of interest" description="Disordered" evidence="6">
    <location>
        <begin position="1344"/>
        <end position="1408"/>
    </location>
</feature>
<keyword evidence="2 7" id="KW-0812">Transmembrane</keyword>
<dbReference type="Proteomes" id="UP000694044">
    <property type="component" value="Unassembled WGS sequence"/>
</dbReference>
<protein>
    <recommendedName>
        <fullName evidence="8">Polycystin cation channel PKD1/PKD2 domain-containing protein</fullName>
    </recommendedName>
</protein>
<accession>A0A8T1WE27</accession>
<comment type="subcellular location">
    <subcellularLocation>
        <location evidence="1">Membrane</location>
        <topology evidence="1">Multi-pass membrane protein</topology>
    </subcellularLocation>
</comment>
<evidence type="ECO:0000256" key="2">
    <source>
        <dbReference type="ARBA" id="ARBA00022692"/>
    </source>
</evidence>
<sequence>MAEPPPVDACSLTITDVPGSPETSENLSALAEEPATCKPNAAKSKATKSRWLAVMDLTRGDANPAPGAEDEVTKEDVSKLEMLVSDAIIALEFDYYVLGVALFRLFTTIGFCVIFAILINSGTPNEKMYTQSNAVSSELAPGSISISKPNSTVQFYDIDNVEDVYDWLTDTFTPTVFVATDHTGKTLPSYHLGHLDMANRVLGGVILEMTPREYKSCDSEFVLLELYPMCTYVDSPAKTTDFLDVALGAANAKAVIADLKQSGTWVNYHSKQLAITVATYSGEVSVFTVTRMKINFLETGSIHVESATNSVPDYRGRTWVTIVPVVAVYIFFGLILRYLGNVSAPGARMNGTKSQKNGVRRSSGALRCKSIKQTRAWRLAYALGELCIKFGALPAFATLWTVTISIDFDKQLLRLPETDGKSLEQKYDDIVAVIHKLDTVAAWTNALSIVGAIAVLQLGLFTIRQLSFHPQLSVFARTVVNSLRQFRDFFLVFVIIFFTFSFMGNLLFGGQVREFSTAALSRDSCMNMLFGTFNFDTIYNIRGSGWFYWSYMTIVSLILLNMMLAIVMGTYKAMSKDGYQGEINVMLASRISTIHRYLIQFVLKLPLKHYWARCVNVVLRRKASSRRGSADQRPSEQDGQAVGVDSQAMKVATRELNHDEALAYGKFRPPVLLLVLQRKMKHDPSYSSTTMLTPALLRGLFPELTVSDKEIVATFEFLREGLALNGAVTNQSQTKKLVSGLSKAARLAELQKDLEKLMEQVNKTHKEIQSLTARGSATSSCKNTWQEPRIFVGFTLHDVFELKPNQSGRWMVVGHGPVAMVSSKWLHTRQWSGNLPLYHLLSHDEAELEKRISKVYFASFRFADLRMQIRLKLKELPLNSRSSGSDNPAVYWDILELFDEYLPLLLSIQRYHSAKDPDSTTELYLLTIFPPLLYGFGELNLLSDRLVGKQLRAPFCLPVELALVLYAMGQLYALHAESQISQGGDTLTVGSWPRMQHAEISWQSAESFYRWASAYSCRVKEGMDSSDSVTRPIWRFFEAMATQSLTLSRMSSTHRLSTHISGLSLTEMRPEQLSRIASVCARRALTLVREASAQPSDLTESRFSQQLKWCLSAYEIRWMAVYYQCELAIYRLDANPATSSQQQDSSFSQFAHEIQLKHNTQLIEALDEKKTLLSECRGRFGTTWAFQMLDKSAGAELLSIREMGPVFGEEERFLDAGVEEEESKYASPFLVEVIAANVQEVVLQAKEKGPEADLSSESETILIKKPQKRETKGLTQCHTVTTPAIRDHATARPESRSEPGKRHQQVTSSSHSGQVKTRPASATPQGSGWVTMSYGGKLLHFERSVEPPPHANQSEAGRHQNADSVQEEHPTAINCETVRRSKPRPSSSPCYLSSKKAPKPQPQLEDTNMWAPTRASCALCERRFVRSSLPGVVVMKRVYDLRRKWGVLQDSKKFNAPSVLYGTANVCLLCQEILAHEESRHLSKPLDSKAPQLTGPVGSSADSVVVPSTVGNSSDKDEEVARMIHQSILYRWHQQPPTRAEDVNLEDIATNKRVRQSSTVCSMKAQHALDPDTNRTAHTKEEFQPWWEIDLANYVEVHSVKVYLRDEVSHLYAAGRGLAANPSRRTTGVYPLHLSISMKTGVGRDCDDIVASSVSSLCVTDTMGPPIEWGAPQKSRGRFVRIQCQGRAVLHIEHVHVYVAKPPQKVTVDPTLRRQHVRQKLQRAAFCASVIATTSTVPTAAESNPVVVTAEAVPRRRLSTLAVRTSRRRSSLTMRSKAEREPPLASALFFDPERAEKKRVSRLYARFKSLLDARAKYAAPEEGVEEEEEAGRDGQGG</sequence>
<keyword evidence="4 7" id="KW-0472">Membrane</keyword>
<feature type="region of interest" description="Disordered" evidence="6">
    <location>
        <begin position="1266"/>
        <end position="1331"/>
    </location>
</feature>
<feature type="compositionally biased region" description="Polar residues" evidence="6">
    <location>
        <begin position="1305"/>
        <end position="1330"/>
    </location>
</feature>
<evidence type="ECO:0000256" key="1">
    <source>
        <dbReference type="ARBA" id="ARBA00004141"/>
    </source>
</evidence>
<dbReference type="GO" id="GO:0016020">
    <property type="term" value="C:membrane"/>
    <property type="evidence" value="ECO:0007669"/>
    <property type="project" value="UniProtKB-SubCell"/>
</dbReference>
<dbReference type="Pfam" id="PF08016">
    <property type="entry name" value="PKD_channel"/>
    <property type="match status" value="1"/>
</dbReference>
<dbReference type="PANTHER" id="PTHR10877:SF183">
    <property type="entry name" value="AT14535P-RELATED"/>
    <property type="match status" value="1"/>
</dbReference>
<dbReference type="InterPro" id="IPR051223">
    <property type="entry name" value="Polycystin"/>
</dbReference>
<feature type="transmembrane region" description="Helical" evidence="7">
    <location>
        <begin position="95"/>
        <end position="119"/>
    </location>
</feature>
<feature type="transmembrane region" description="Helical" evidence="7">
    <location>
        <begin position="489"/>
        <end position="508"/>
    </location>
</feature>
<evidence type="ECO:0000313" key="10">
    <source>
        <dbReference type="Proteomes" id="UP000694044"/>
    </source>
</evidence>
<feature type="transmembrane region" description="Helical" evidence="7">
    <location>
        <begin position="546"/>
        <end position="567"/>
    </location>
</feature>
<name>A0A8T1WE27_9STRA</name>
<evidence type="ECO:0000313" key="9">
    <source>
        <dbReference type="EMBL" id="KAG7390440.1"/>
    </source>
</evidence>
<organism evidence="9 10">
    <name type="scientific">Phytophthora pseudosyringae</name>
    <dbReference type="NCBI Taxonomy" id="221518"/>
    <lineage>
        <taxon>Eukaryota</taxon>
        <taxon>Sar</taxon>
        <taxon>Stramenopiles</taxon>
        <taxon>Oomycota</taxon>
        <taxon>Peronosporomycetes</taxon>
        <taxon>Peronosporales</taxon>
        <taxon>Peronosporaceae</taxon>
        <taxon>Phytophthora</taxon>
    </lineage>
</organism>
<keyword evidence="10" id="KW-1185">Reference proteome</keyword>
<proteinExistence type="predicted"/>
<evidence type="ECO:0000256" key="6">
    <source>
        <dbReference type="SAM" id="MobiDB-lite"/>
    </source>
</evidence>
<evidence type="ECO:0000256" key="5">
    <source>
        <dbReference type="SAM" id="Coils"/>
    </source>
</evidence>